<keyword evidence="3 11" id="KW-0808">Transferase</keyword>
<dbReference type="EMBL" id="KI630716">
    <property type="protein sequence ID" value="EYU34222.1"/>
    <property type="molecule type" value="Genomic_DNA"/>
</dbReference>
<gene>
    <name evidence="12" type="ORF">MIMGU_mgv1a020319mg</name>
</gene>
<evidence type="ECO:0000313" key="12">
    <source>
        <dbReference type="EMBL" id="EYU34222.1"/>
    </source>
</evidence>
<evidence type="ECO:0000256" key="5">
    <source>
        <dbReference type="ARBA" id="ARBA00022968"/>
    </source>
</evidence>
<dbReference type="EC" id="2.4.-.-" evidence="11"/>
<comment type="function">
    <text evidence="11">Involved in the synthesis of glucuronoxylan hemicellulose in secondary cell walls.</text>
</comment>
<dbReference type="PhylomeDB" id="A0A022R0I7"/>
<dbReference type="PANTHER" id="PTHR10896:SF17">
    <property type="entry name" value="BETA-1,4-XYLOSYLTRANSFERASE IRX14H-RELATED"/>
    <property type="match status" value="1"/>
</dbReference>
<keyword evidence="5 11" id="KW-0735">Signal-anchor</keyword>
<reference evidence="12 13" key="1">
    <citation type="journal article" date="2013" name="Proc. Natl. Acad. Sci. U.S.A.">
        <title>Fine-scale variation in meiotic recombination in Mimulus inferred from population shotgun sequencing.</title>
        <authorList>
            <person name="Hellsten U."/>
            <person name="Wright K.M."/>
            <person name="Jenkins J."/>
            <person name="Shu S."/>
            <person name="Yuan Y."/>
            <person name="Wessler S.R."/>
            <person name="Schmutz J."/>
            <person name="Willis J.H."/>
            <person name="Rokhsar D.S."/>
        </authorList>
    </citation>
    <scope>NUCLEOTIDE SEQUENCE [LARGE SCALE GENOMIC DNA]</scope>
    <source>
        <strain evidence="13">cv. DUN x IM62</strain>
    </source>
</reference>
<dbReference type="InterPro" id="IPR029044">
    <property type="entry name" value="Nucleotide-diphossugar_trans"/>
</dbReference>
<keyword evidence="7 11" id="KW-0333">Golgi apparatus</keyword>
<dbReference type="GO" id="GO:0042285">
    <property type="term" value="F:xylosyltransferase activity"/>
    <property type="evidence" value="ECO:0000318"/>
    <property type="project" value="GO_Central"/>
</dbReference>
<dbReference type="InterPro" id="IPR005027">
    <property type="entry name" value="Glyco_trans_43"/>
</dbReference>
<proteinExistence type="inferred from homology"/>
<dbReference type="GO" id="GO:0010417">
    <property type="term" value="P:glucuronoxylan biosynthetic process"/>
    <property type="evidence" value="ECO:0000318"/>
    <property type="project" value="GO_Central"/>
</dbReference>
<keyword evidence="13" id="KW-1185">Reference proteome</keyword>
<keyword evidence="8" id="KW-0472">Membrane</keyword>
<evidence type="ECO:0000256" key="10">
    <source>
        <dbReference type="ARBA" id="ARBA00023316"/>
    </source>
</evidence>
<keyword evidence="6" id="KW-1133">Transmembrane helix</keyword>
<keyword evidence="4" id="KW-0812">Transmembrane</keyword>
<dbReference type="PANTHER" id="PTHR10896">
    <property type="entry name" value="GALACTOSYLGALACTOSYLXYLOSYLPROTEIN 3-BETA-GLUCURONOSYLTRANSFERASE BETA-1,3-GLUCURONYLTRANSFERASE"/>
    <property type="match status" value="1"/>
</dbReference>
<evidence type="ECO:0000256" key="6">
    <source>
        <dbReference type="ARBA" id="ARBA00022989"/>
    </source>
</evidence>
<evidence type="ECO:0000256" key="4">
    <source>
        <dbReference type="ARBA" id="ARBA00022692"/>
    </source>
</evidence>
<keyword evidence="9" id="KW-0325">Glycoprotein</keyword>
<evidence type="ECO:0000313" key="13">
    <source>
        <dbReference type="Proteomes" id="UP000030748"/>
    </source>
</evidence>
<dbReference type="GO" id="GO:0071555">
    <property type="term" value="P:cell wall organization"/>
    <property type="evidence" value="ECO:0007669"/>
    <property type="project" value="UniProtKB-KW"/>
</dbReference>
<name>A0A022R0I7_ERYGU</name>
<organism evidence="12 13">
    <name type="scientific">Erythranthe guttata</name>
    <name type="common">Yellow monkey flower</name>
    <name type="synonym">Mimulus guttatus</name>
    <dbReference type="NCBI Taxonomy" id="4155"/>
    <lineage>
        <taxon>Eukaryota</taxon>
        <taxon>Viridiplantae</taxon>
        <taxon>Streptophyta</taxon>
        <taxon>Embryophyta</taxon>
        <taxon>Tracheophyta</taxon>
        <taxon>Spermatophyta</taxon>
        <taxon>Magnoliopsida</taxon>
        <taxon>eudicotyledons</taxon>
        <taxon>Gunneridae</taxon>
        <taxon>Pentapetalae</taxon>
        <taxon>asterids</taxon>
        <taxon>lamiids</taxon>
        <taxon>Lamiales</taxon>
        <taxon>Phrymaceae</taxon>
        <taxon>Erythranthe</taxon>
    </lineage>
</organism>
<dbReference type="GO" id="GO:0000139">
    <property type="term" value="C:Golgi membrane"/>
    <property type="evidence" value="ECO:0000318"/>
    <property type="project" value="GO_Central"/>
</dbReference>
<dbReference type="GO" id="GO:0009834">
    <property type="term" value="P:plant-type secondary cell wall biogenesis"/>
    <property type="evidence" value="ECO:0000318"/>
    <property type="project" value="GO_Central"/>
</dbReference>
<dbReference type="GO" id="GO:0015018">
    <property type="term" value="F:galactosylgalactosylxylosylprotein 3-beta-glucuronosyltransferase activity"/>
    <property type="evidence" value="ECO:0007669"/>
    <property type="project" value="InterPro"/>
</dbReference>
<comment type="similarity">
    <text evidence="2 11">Belongs to the glycosyltransferase 43 family.</text>
</comment>
<dbReference type="STRING" id="4155.A0A022R0I7"/>
<accession>A0A022R0I7</accession>
<dbReference type="Gene3D" id="3.90.550.10">
    <property type="entry name" value="Spore Coat Polysaccharide Biosynthesis Protein SpsA, Chain A"/>
    <property type="match status" value="2"/>
</dbReference>
<dbReference type="AlphaFoldDB" id="A0A022R0I7"/>
<evidence type="ECO:0000256" key="9">
    <source>
        <dbReference type="ARBA" id="ARBA00023180"/>
    </source>
</evidence>
<evidence type="ECO:0000256" key="1">
    <source>
        <dbReference type="ARBA" id="ARBA00004323"/>
    </source>
</evidence>
<dbReference type="SUPFAM" id="SSF53448">
    <property type="entry name" value="Nucleotide-diphospho-sugar transferases"/>
    <property type="match status" value="1"/>
</dbReference>
<keyword evidence="10 11" id="KW-0961">Cell wall biogenesis/degradation</keyword>
<dbReference type="Pfam" id="PF03360">
    <property type="entry name" value="Glyco_transf_43"/>
    <property type="match status" value="1"/>
</dbReference>
<dbReference type="eggNOG" id="KOG1476">
    <property type="taxonomic scope" value="Eukaryota"/>
</dbReference>
<evidence type="ECO:0000256" key="2">
    <source>
        <dbReference type="ARBA" id="ARBA00007706"/>
    </source>
</evidence>
<evidence type="ECO:0000256" key="11">
    <source>
        <dbReference type="RuleBase" id="RU363127"/>
    </source>
</evidence>
<evidence type="ECO:0000256" key="3">
    <source>
        <dbReference type="ARBA" id="ARBA00022679"/>
    </source>
</evidence>
<sequence>MKCLALSDAMGSFSLECHILHLFLFSNICSKIHFLALPFSTAAAPLPERNVSAAGDGSRVVVGRHEILIRSWPHPDPAEFEQRSQYELKRPRIVIAITLTYVQTFQALHLTGVMHTLINVPYDLIWIVDRHKLELKMRLHALRYILIYRRVVREKKLDGIVMFADDSNMHTLELFDEVQKVMKWIGAVSVGILAQLGGPACNSSNHLAQLHTFDTRPFIDRRARYIGEWAVVLPRKLEWGVFVLNLRLFWEDMRDKIEFAEV</sequence>
<dbReference type="Proteomes" id="UP000030748">
    <property type="component" value="Unassembled WGS sequence"/>
</dbReference>
<evidence type="ECO:0000256" key="8">
    <source>
        <dbReference type="ARBA" id="ARBA00023136"/>
    </source>
</evidence>
<evidence type="ECO:0000256" key="7">
    <source>
        <dbReference type="ARBA" id="ARBA00023034"/>
    </source>
</evidence>
<protein>
    <recommendedName>
        <fullName evidence="11">Glycosyltransferases</fullName>
        <ecNumber evidence="11">2.4.-.-</ecNumber>
    </recommendedName>
</protein>
<comment type="subcellular location">
    <subcellularLocation>
        <location evidence="1 11">Golgi apparatus membrane</location>
        <topology evidence="1 11">Single-pass type II membrane protein</topology>
    </subcellularLocation>
</comment>